<dbReference type="KEGG" id="mpp:MICPUCDRAFT_55126"/>
<dbReference type="eggNOG" id="KOG0698">
    <property type="taxonomic scope" value="Eukaryota"/>
</dbReference>
<accession>C1MJW5</accession>
<evidence type="ECO:0000313" key="4">
    <source>
        <dbReference type="Proteomes" id="UP000001876"/>
    </source>
</evidence>
<dbReference type="GeneID" id="9681444"/>
<proteinExistence type="predicted"/>
<dbReference type="SUPFAM" id="SSF81606">
    <property type="entry name" value="PP2C-like"/>
    <property type="match status" value="1"/>
</dbReference>
<sequence>MVATRDGARWWPTREPPGEKPTTLFMDRTRREIVPIATADLAHHRVVAAAVCQEGCYPDKSRAHVNQDTFVLDVAFEGDANQCLLGVFDGHSVHGEDAAQIAAATLPRTLKELRADDAFENHLGDRALRTPLTASPLDGDDAGPSAFATAFERTNDVIVRELAEDVKSSGTTAVVAHLIGDMLHVANVGDSRAILGIAASGEEARLSSSYEQSSRASSPTNENDVSPRWEVLPVTHDQTCFRHDERVRMKKEATEDVMFATLGMILGEVPFSEDFGEETIEAADDPPRVFKNKKHYPGCAFTRSLGDTIGKSLGVSAKPETLSYRLDDASRCLVIASDGVFEFLENKDVIAICERYEGDALGACEEITRAAYACWSEEDTRADDVTCVVSYFTPKPSAAKAPKPATAPSKAAEQWMRVRRQVRAGHTKKEPGLRFANAALAKAAIHLRTRRGSLAIEDLFPRFEWDTMEGAGVNLKDLVDATAGLGV</sequence>
<evidence type="ECO:0000256" key="1">
    <source>
        <dbReference type="SAM" id="MobiDB-lite"/>
    </source>
</evidence>
<dbReference type="Pfam" id="PF00481">
    <property type="entry name" value="PP2C"/>
    <property type="match status" value="2"/>
</dbReference>
<dbReference type="SMART" id="SM00332">
    <property type="entry name" value="PP2Cc"/>
    <property type="match status" value="1"/>
</dbReference>
<dbReference type="OrthoDB" id="10264738at2759"/>
<dbReference type="Gene3D" id="3.60.40.10">
    <property type="entry name" value="PPM-type phosphatase domain"/>
    <property type="match status" value="1"/>
</dbReference>
<dbReference type="Proteomes" id="UP000001876">
    <property type="component" value="Unassembled WGS sequence"/>
</dbReference>
<dbReference type="InterPro" id="IPR001932">
    <property type="entry name" value="PPM-type_phosphatase-like_dom"/>
</dbReference>
<dbReference type="InterPro" id="IPR015655">
    <property type="entry name" value="PP2C"/>
</dbReference>
<dbReference type="CDD" id="cd00143">
    <property type="entry name" value="PP2Cc"/>
    <property type="match status" value="1"/>
</dbReference>
<name>C1MJW5_MICPC</name>
<dbReference type="GO" id="GO:0004722">
    <property type="term" value="F:protein serine/threonine phosphatase activity"/>
    <property type="evidence" value="ECO:0007669"/>
    <property type="project" value="InterPro"/>
</dbReference>
<dbReference type="AlphaFoldDB" id="C1MJW5"/>
<dbReference type="PROSITE" id="PS51746">
    <property type="entry name" value="PPM_2"/>
    <property type="match status" value="1"/>
</dbReference>
<gene>
    <name evidence="3" type="ORF">MICPUCDRAFT_55126</name>
</gene>
<organism evidence="4">
    <name type="scientific">Micromonas pusilla (strain CCMP1545)</name>
    <name type="common">Picoplanktonic green alga</name>
    <dbReference type="NCBI Taxonomy" id="564608"/>
    <lineage>
        <taxon>Eukaryota</taxon>
        <taxon>Viridiplantae</taxon>
        <taxon>Chlorophyta</taxon>
        <taxon>Mamiellophyceae</taxon>
        <taxon>Mamiellales</taxon>
        <taxon>Mamiellaceae</taxon>
        <taxon>Micromonas</taxon>
    </lineage>
</organism>
<feature type="domain" description="PPM-type phosphatase" evidence="2">
    <location>
        <begin position="53"/>
        <end position="392"/>
    </location>
</feature>
<dbReference type="PANTHER" id="PTHR47992">
    <property type="entry name" value="PROTEIN PHOSPHATASE"/>
    <property type="match status" value="1"/>
</dbReference>
<feature type="region of interest" description="Disordered" evidence="1">
    <location>
        <begin position="208"/>
        <end position="227"/>
    </location>
</feature>
<keyword evidence="4" id="KW-1185">Reference proteome</keyword>
<dbReference type="OMA" id="CTARPEI"/>
<dbReference type="EMBL" id="GG663736">
    <property type="protein sequence ID" value="EEH59269.1"/>
    <property type="molecule type" value="Genomic_DNA"/>
</dbReference>
<dbReference type="STRING" id="564608.C1MJW5"/>
<protein>
    <submittedName>
        <fullName evidence="3">Predicted protein</fullName>
    </submittedName>
</protein>
<evidence type="ECO:0000313" key="3">
    <source>
        <dbReference type="EMBL" id="EEH59269.1"/>
    </source>
</evidence>
<dbReference type="InterPro" id="IPR036457">
    <property type="entry name" value="PPM-type-like_dom_sf"/>
</dbReference>
<reference evidence="3 4" key="1">
    <citation type="journal article" date="2009" name="Science">
        <title>Green evolution and dynamic adaptations revealed by genomes of the marine picoeukaryotes Micromonas.</title>
        <authorList>
            <person name="Worden A.Z."/>
            <person name="Lee J.H."/>
            <person name="Mock T."/>
            <person name="Rouze P."/>
            <person name="Simmons M.P."/>
            <person name="Aerts A.L."/>
            <person name="Allen A.E."/>
            <person name="Cuvelier M.L."/>
            <person name="Derelle E."/>
            <person name="Everett M.V."/>
            <person name="Foulon E."/>
            <person name="Grimwood J."/>
            <person name="Gundlach H."/>
            <person name="Henrissat B."/>
            <person name="Napoli C."/>
            <person name="McDonald S.M."/>
            <person name="Parker M.S."/>
            <person name="Rombauts S."/>
            <person name="Salamov A."/>
            <person name="Von Dassow P."/>
            <person name="Badger J.H."/>
            <person name="Coutinho P.M."/>
            <person name="Demir E."/>
            <person name="Dubchak I."/>
            <person name="Gentemann C."/>
            <person name="Eikrem W."/>
            <person name="Gready J.E."/>
            <person name="John U."/>
            <person name="Lanier W."/>
            <person name="Lindquist E.A."/>
            <person name="Lucas S."/>
            <person name="Mayer K.F."/>
            <person name="Moreau H."/>
            <person name="Not F."/>
            <person name="Otillar R."/>
            <person name="Panaud O."/>
            <person name="Pangilinan J."/>
            <person name="Paulsen I."/>
            <person name="Piegu B."/>
            <person name="Poliakov A."/>
            <person name="Robbens S."/>
            <person name="Schmutz J."/>
            <person name="Toulza E."/>
            <person name="Wyss T."/>
            <person name="Zelensky A."/>
            <person name="Zhou K."/>
            <person name="Armbrust E.V."/>
            <person name="Bhattacharya D."/>
            <person name="Goodenough U.W."/>
            <person name="Van de Peer Y."/>
            <person name="Grigoriev I.V."/>
        </authorList>
    </citation>
    <scope>NUCLEOTIDE SEQUENCE [LARGE SCALE GENOMIC DNA]</scope>
    <source>
        <strain evidence="3 4">CCMP1545</strain>
    </source>
</reference>
<dbReference type="RefSeq" id="XP_003055893.1">
    <property type="nucleotide sequence ID" value="XM_003055847.1"/>
</dbReference>
<feature type="compositionally biased region" description="Low complexity" evidence="1">
    <location>
        <begin position="208"/>
        <end position="218"/>
    </location>
</feature>
<evidence type="ECO:0000259" key="2">
    <source>
        <dbReference type="PROSITE" id="PS51746"/>
    </source>
</evidence>